<evidence type="ECO:0000313" key="3">
    <source>
        <dbReference type="Proteomes" id="UP001597478"/>
    </source>
</evidence>
<dbReference type="Proteomes" id="UP001597478">
    <property type="component" value="Unassembled WGS sequence"/>
</dbReference>
<accession>A0ABW5WKX4</accession>
<feature type="transmembrane region" description="Helical" evidence="1">
    <location>
        <begin position="87"/>
        <end position="110"/>
    </location>
</feature>
<keyword evidence="1" id="KW-0472">Membrane</keyword>
<evidence type="ECO:0000313" key="2">
    <source>
        <dbReference type="EMBL" id="MFD2803035.1"/>
    </source>
</evidence>
<feature type="transmembrane region" description="Helical" evidence="1">
    <location>
        <begin position="162"/>
        <end position="180"/>
    </location>
</feature>
<feature type="transmembrane region" description="Helical" evidence="1">
    <location>
        <begin position="130"/>
        <end position="150"/>
    </location>
</feature>
<feature type="transmembrane region" description="Helical" evidence="1">
    <location>
        <begin position="12"/>
        <end position="30"/>
    </location>
</feature>
<name>A0ABW5WKX4_9PSEU</name>
<organism evidence="2 3">
    <name type="scientific">Prauserella oleivorans</name>
    <dbReference type="NCBI Taxonomy" id="1478153"/>
    <lineage>
        <taxon>Bacteria</taxon>
        <taxon>Bacillati</taxon>
        <taxon>Actinomycetota</taxon>
        <taxon>Actinomycetes</taxon>
        <taxon>Pseudonocardiales</taxon>
        <taxon>Pseudonocardiaceae</taxon>
        <taxon>Prauserella</taxon>
    </lineage>
</organism>
<dbReference type="EMBL" id="JBHUOF010000049">
    <property type="protein sequence ID" value="MFD2803035.1"/>
    <property type="molecule type" value="Genomic_DNA"/>
</dbReference>
<keyword evidence="3" id="KW-1185">Reference proteome</keyword>
<dbReference type="RefSeq" id="WP_377395174.1">
    <property type="nucleotide sequence ID" value="NZ_JBHSAN010000054.1"/>
</dbReference>
<gene>
    <name evidence="2" type="ORF">ACFS2C_26940</name>
</gene>
<proteinExistence type="predicted"/>
<keyword evidence="1" id="KW-1133">Transmembrane helix</keyword>
<feature type="transmembrane region" description="Helical" evidence="1">
    <location>
        <begin position="216"/>
        <end position="236"/>
    </location>
</feature>
<sequence length="332" mass="34361">MADRPRSQELRPIAAGAVCLVAYSYLWAWWLNARGETPAVLLTVREWVNVPLGIGEDFGVLGLGLLLAVGGFVVTESTVRRGPGATAGLLAVRAGLPLVMVALLAAALVLSGARPLGVADTGRPTPLGSVVADFGFGWVVWTGVVFCVLLGVTAPLLRGRPGVAAALHLAVLAALVVTGADADGWYTQVGLLASFGTFPVAGAVVWCALDGRLAGWAAGLLGVGCYALLVVAEHGYPDLAGWWYPLTWMYAVGLVLLAGVRPLPCPAPVRWAAERAYALLLGMGVAGYATLNALDGLVPWVVALLAALVVTGAVGEVVHRLVPRRQAVEVAR</sequence>
<feature type="transmembrane region" description="Helical" evidence="1">
    <location>
        <begin position="50"/>
        <end position="75"/>
    </location>
</feature>
<protein>
    <submittedName>
        <fullName evidence="2">Uncharacterized protein</fullName>
    </submittedName>
</protein>
<evidence type="ECO:0000256" key="1">
    <source>
        <dbReference type="SAM" id="Phobius"/>
    </source>
</evidence>
<keyword evidence="1" id="KW-0812">Transmembrane</keyword>
<feature type="transmembrane region" description="Helical" evidence="1">
    <location>
        <begin position="186"/>
        <end position="209"/>
    </location>
</feature>
<reference evidence="3" key="1">
    <citation type="journal article" date="2019" name="Int. J. Syst. Evol. Microbiol.">
        <title>The Global Catalogue of Microorganisms (GCM) 10K type strain sequencing project: providing services to taxonomists for standard genome sequencing and annotation.</title>
        <authorList>
            <consortium name="The Broad Institute Genomics Platform"/>
            <consortium name="The Broad Institute Genome Sequencing Center for Infectious Disease"/>
            <person name="Wu L."/>
            <person name="Ma J."/>
        </authorList>
    </citation>
    <scope>NUCLEOTIDE SEQUENCE [LARGE SCALE GENOMIC DNA]</scope>
    <source>
        <strain evidence="3">IBRC-M 10906</strain>
    </source>
</reference>
<feature type="transmembrane region" description="Helical" evidence="1">
    <location>
        <begin position="297"/>
        <end position="318"/>
    </location>
</feature>
<feature type="transmembrane region" description="Helical" evidence="1">
    <location>
        <begin position="272"/>
        <end position="291"/>
    </location>
</feature>
<feature type="transmembrane region" description="Helical" evidence="1">
    <location>
        <begin position="242"/>
        <end position="260"/>
    </location>
</feature>
<comment type="caution">
    <text evidence="2">The sequence shown here is derived from an EMBL/GenBank/DDBJ whole genome shotgun (WGS) entry which is preliminary data.</text>
</comment>